<dbReference type="GO" id="GO:0005829">
    <property type="term" value="C:cytosol"/>
    <property type="evidence" value="ECO:0007669"/>
    <property type="project" value="TreeGrafter"/>
</dbReference>
<dbReference type="AlphaFoldDB" id="A0A367W627"/>
<dbReference type="InterPro" id="IPR005025">
    <property type="entry name" value="FMN_Rdtase-like_dom"/>
</dbReference>
<dbReference type="GO" id="GO:0010181">
    <property type="term" value="F:FMN binding"/>
    <property type="evidence" value="ECO:0007669"/>
    <property type="project" value="TreeGrafter"/>
</dbReference>
<dbReference type="PANTHER" id="PTHR30543">
    <property type="entry name" value="CHROMATE REDUCTASE"/>
    <property type="match status" value="1"/>
</dbReference>
<dbReference type="OrthoDB" id="9812295at2"/>
<accession>A0A367W627</accession>
<proteinExistence type="predicted"/>
<protein>
    <submittedName>
        <fullName evidence="2">FMN reductase</fullName>
    </submittedName>
</protein>
<dbReference type="PANTHER" id="PTHR30543:SF21">
    <property type="entry name" value="NAD(P)H-DEPENDENT FMN REDUCTASE LOT6"/>
    <property type="match status" value="1"/>
</dbReference>
<feature type="domain" description="NADPH-dependent FMN reductase-like" evidence="1">
    <location>
        <begin position="6"/>
        <end position="146"/>
    </location>
</feature>
<name>A0A367W627_9PROT</name>
<dbReference type="InterPro" id="IPR050712">
    <property type="entry name" value="NAD(P)H-dep_reductase"/>
</dbReference>
<dbReference type="Gene3D" id="3.40.50.360">
    <property type="match status" value="1"/>
</dbReference>
<dbReference type="GO" id="GO:0016491">
    <property type="term" value="F:oxidoreductase activity"/>
    <property type="evidence" value="ECO:0007669"/>
    <property type="project" value="InterPro"/>
</dbReference>
<dbReference type="Proteomes" id="UP000253226">
    <property type="component" value="Unassembled WGS sequence"/>
</dbReference>
<dbReference type="RefSeq" id="WP_114103111.1">
    <property type="nucleotide sequence ID" value="NZ_JPWF01000009.1"/>
</dbReference>
<organism evidence="2 3">
    <name type="scientific">Thalassospira profundimaris</name>
    <dbReference type="NCBI Taxonomy" id="502049"/>
    <lineage>
        <taxon>Bacteria</taxon>
        <taxon>Pseudomonadati</taxon>
        <taxon>Pseudomonadota</taxon>
        <taxon>Alphaproteobacteria</taxon>
        <taxon>Rhodospirillales</taxon>
        <taxon>Thalassospiraceae</taxon>
        <taxon>Thalassospira</taxon>
    </lineage>
</organism>
<evidence type="ECO:0000313" key="2">
    <source>
        <dbReference type="EMBL" id="RCK35061.1"/>
    </source>
</evidence>
<reference evidence="2 3" key="1">
    <citation type="submission" date="2014-07" db="EMBL/GenBank/DDBJ databases">
        <title>Draft genome sequence of Thalassospira profundimaris 35.</title>
        <authorList>
            <person name="Lai Q."/>
            <person name="Shao Z."/>
        </authorList>
    </citation>
    <scope>NUCLEOTIDE SEQUENCE [LARGE SCALE GENOMIC DNA]</scope>
    <source>
        <strain evidence="2 3">35</strain>
    </source>
</reference>
<dbReference type="Pfam" id="PF03358">
    <property type="entry name" value="FMN_red"/>
    <property type="match status" value="1"/>
</dbReference>
<evidence type="ECO:0000313" key="3">
    <source>
        <dbReference type="Proteomes" id="UP000253226"/>
    </source>
</evidence>
<dbReference type="InterPro" id="IPR029039">
    <property type="entry name" value="Flavoprotein-like_sf"/>
</dbReference>
<dbReference type="SUPFAM" id="SSF52218">
    <property type="entry name" value="Flavoproteins"/>
    <property type="match status" value="1"/>
</dbReference>
<gene>
    <name evidence="2" type="ORF">TH19_15210</name>
</gene>
<dbReference type="EMBL" id="JPWF01000009">
    <property type="protein sequence ID" value="RCK35061.1"/>
    <property type="molecule type" value="Genomic_DNA"/>
</dbReference>
<comment type="caution">
    <text evidence="2">The sequence shown here is derived from an EMBL/GenBank/DDBJ whole genome shotgun (WGS) entry which is preliminary data.</text>
</comment>
<evidence type="ECO:0000259" key="1">
    <source>
        <dbReference type="Pfam" id="PF03358"/>
    </source>
</evidence>
<sequence>MKETFNVAIIYGSARQGRFCDTVTSWVVETLKTDRDISLDTIDPAALNLPAYNVGAEHPGVKELHTALSDADAFIVVTPEYNHSFTGELKLLIDAAKQQWRRKPVAFVSYGGMSGGLRAVEQLRLVFAELQAVSMRDVVSFANAWDRFDDTGKPVDLEGTNGALHRMTADLKWWASALREARYPQSKHQLLEAIAS</sequence>